<feature type="transmembrane region" description="Helical" evidence="11">
    <location>
        <begin position="303"/>
        <end position="322"/>
    </location>
</feature>
<dbReference type="InterPro" id="IPR023395">
    <property type="entry name" value="MCP_dom_sf"/>
</dbReference>
<accession>A0A7S4GAT8</accession>
<evidence type="ECO:0000256" key="9">
    <source>
        <dbReference type="RuleBase" id="RU000488"/>
    </source>
</evidence>
<proteinExistence type="inferred from homology"/>
<evidence type="ECO:0000256" key="4">
    <source>
        <dbReference type="ARBA" id="ARBA00022692"/>
    </source>
</evidence>
<feature type="transmembrane region" description="Helical" evidence="11">
    <location>
        <begin position="31"/>
        <end position="52"/>
    </location>
</feature>
<dbReference type="InterPro" id="IPR018108">
    <property type="entry name" value="MCP_transmembrane"/>
</dbReference>
<keyword evidence="6 11" id="KW-1133">Transmembrane helix</keyword>
<feature type="region of interest" description="Disordered" evidence="10">
    <location>
        <begin position="93"/>
        <end position="124"/>
    </location>
</feature>
<dbReference type="GO" id="GO:0055085">
    <property type="term" value="P:transmembrane transport"/>
    <property type="evidence" value="ECO:0007669"/>
    <property type="project" value="InterPro"/>
</dbReference>
<name>A0A7S4GAT8_9EUGL</name>
<evidence type="ECO:0000256" key="8">
    <source>
        <dbReference type="PROSITE-ProRule" id="PRU00282"/>
    </source>
</evidence>
<evidence type="ECO:0000256" key="2">
    <source>
        <dbReference type="ARBA" id="ARBA00006375"/>
    </source>
</evidence>
<dbReference type="InterPro" id="IPR002067">
    <property type="entry name" value="MCP"/>
</dbReference>
<evidence type="ECO:0000256" key="11">
    <source>
        <dbReference type="SAM" id="Phobius"/>
    </source>
</evidence>
<sequence>MVHKHAPTYDTLVDISEPALAPVQPRQSCSVLLAVMLQSITVTVSFLFPLIFSSSASYAALWHAQQPAARTADHSSLLNPSVLHRAGRPALHPPVPEHMFRGRTPGATVADAPDQEEQEQDAEGEAEVIGYSHAKHVPVRVPVSVPVDVQEDLQEKPESNAASKAIRTLAAVILFISTAIASNFMHIREAFAAAQQVFAGGSQSMLQMGIASYGLSEQQELLVNFFAGFIACSVSVTLTYPVDTIKTRLQAKDFKPTDKGICDLYKGLLPSLATICPSASLFVAMSFYLKRMVLALPFIDDSWSVFASVLSGAFCNAILSLYRVPSDMMIKLIQTDVCKTVPQAMQRIFCSRGAFEILFAVWSIILVKAIPYGALKLGVYEAYEILLGSALASWGLSKFAKSMICGACSGVTTGLITTPVDVVMTRLMTQVHDIANFENKDPDAPPVPLNGYSLLKEICTEIYEEKGIRGFFIGALFRASYYAPSSCSFFAVFETLRVVFSASIAESMAAG</sequence>
<organism evidence="12">
    <name type="scientific">Eutreptiella gymnastica</name>
    <dbReference type="NCBI Taxonomy" id="73025"/>
    <lineage>
        <taxon>Eukaryota</taxon>
        <taxon>Discoba</taxon>
        <taxon>Euglenozoa</taxon>
        <taxon>Euglenida</taxon>
        <taxon>Spirocuta</taxon>
        <taxon>Euglenophyceae</taxon>
        <taxon>Eutreptiales</taxon>
        <taxon>Eutreptiaceae</taxon>
        <taxon>Eutreptiella</taxon>
    </lineage>
</organism>
<keyword evidence="7 8" id="KW-0472">Membrane</keyword>
<dbReference type="Gene3D" id="1.50.40.10">
    <property type="entry name" value="Mitochondrial carrier domain"/>
    <property type="match status" value="1"/>
</dbReference>
<keyword evidence="3 9" id="KW-0813">Transport</keyword>
<dbReference type="PROSITE" id="PS50920">
    <property type="entry name" value="SOLCAR"/>
    <property type="match status" value="2"/>
</dbReference>
<evidence type="ECO:0000256" key="1">
    <source>
        <dbReference type="ARBA" id="ARBA00004141"/>
    </source>
</evidence>
<dbReference type="PRINTS" id="PR00926">
    <property type="entry name" value="MITOCARRIER"/>
</dbReference>
<evidence type="ECO:0000256" key="6">
    <source>
        <dbReference type="ARBA" id="ARBA00022989"/>
    </source>
</evidence>
<dbReference type="AlphaFoldDB" id="A0A7S4GAT8"/>
<evidence type="ECO:0008006" key="13">
    <source>
        <dbReference type="Google" id="ProtNLM"/>
    </source>
</evidence>
<feature type="repeat" description="Solcar" evidence="8">
    <location>
        <begin position="397"/>
        <end position="499"/>
    </location>
</feature>
<comment type="subcellular location">
    <subcellularLocation>
        <location evidence="1">Membrane</location>
        <topology evidence="1">Multi-pass membrane protein</topology>
    </subcellularLocation>
</comment>
<reference evidence="12" key="1">
    <citation type="submission" date="2021-01" db="EMBL/GenBank/DDBJ databases">
        <authorList>
            <person name="Corre E."/>
            <person name="Pelletier E."/>
            <person name="Niang G."/>
            <person name="Scheremetjew M."/>
            <person name="Finn R."/>
            <person name="Kale V."/>
            <person name="Holt S."/>
            <person name="Cochrane G."/>
            <person name="Meng A."/>
            <person name="Brown T."/>
            <person name="Cohen L."/>
        </authorList>
    </citation>
    <scope>NUCLEOTIDE SEQUENCE</scope>
    <source>
        <strain evidence="12">CCMP1594</strain>
    </source>
</reference>
<dbReference type="GO" id="GO:0016020">
    <property type="term" value="C:membrane"/>
    <property type="evidence" value="ECO:0007669"/>
    <property type="project" value="UniProtKB-SubCell"/>
</dbReference>
<feature type="compositionally biased region" description="Acidic residues" evidence="10">
    <location>
        <begin position="113"/>
        <end position="124"/>
    </location>
</feature>
<dbReference type="PANTHER" id="PTHR45667">
    <property type="entry name" value="S-ADENOSYLMETHIONINE MITOCHONDRIAL CARRIER PROTEIN"/>
    <property type="match status" value="1"/>
</dbReference>
<keyword evidence="4 8" id="KW-0812">Transmembrane</keyword>
<dbReference type="Pfam" id="PF00153">
    <property type="entry name" value="Mito_carr"/>
    <property type="match status" value="2"/>
</dbReference>
<evidence type="ECO:0000256" key="3">
    <source>
        <dbReference type="ARBA" id="ARBA00022448"/>
    </source>
</evidence>
<feature type="repeat" description="Solcar" evidence="8">
    <location>
        <begin position="219"/>
        <end position="292"/>
    </location>
</feature>
<feature type="transmembrane region" description="Helical" evidence="11">
    <location>
        <begin position="264"/>
        <end position="288"/>
    </location>
</feature>
<feature type="transmembrane region" description="Helical" evidence="11">
    <location>
        <begin position="221"/>
        <end position="243"/>
    </location>
</feature>
<feature type="transmembrane region" description="Helical" evidence="11">
    <location>
        <begin position="165"/>
        <end position="185"/>
    </location>
</feature>
<keyword evidence="5" id="KW-0677">Repeat</keyword>
<evidence type="ECO:0000256" key="10">
    <source>
        <dbReference type="SAM" id="MobiDB-lite"/>
    </source>
</evidence>
<protein>
    <recommendedName>
        <fullName evidence="13">ADP,ATP carrier protein</fullName>
    </recommendedName>
</protein>
<evidence type="ECO:0000256" key="7">
    <source>
        <dbReference type="ARBA" id="ARBA00023136"/>
    </source>
</evidence>
<feature type="transmembrane region" description="Helical" evidence="11">
    <location>
        <begin position="353"/>
        <end position="371"/>
    </location>
</feature>
<gene>
    <name evidence="12" type="ORF">EGYM00163_LOCUS42112</name>
</gene>
<dbReference type="SUPFAM" id="SSF103506">
    <property type="entry name" value="Mitochondrial carrier"/>
    <property type="match status" value="1"/>
</dbReference>
<evidence type="ECO:0000313" key="12">
    <source>
        <dbReference type="EMBL" id="CAE0830831.1"/>
    </source>
</evidence>
<comment type="similarity">
    <text evidence="2 9">Belongs to the mitochondrial carrier (TC 2.A.29) family.</text>
</comment>
<evidence type="ECO:0000256" key="5">
    <source>
        <dbReference type="ARBA" id="ARBA00022737"/>
    </source>
</evidence>
<dbReference type="EMBL" id="HBJA01122300">
    <property type="protein sequence ID" value="CAE0830831.1"/>
    <property type="molecule type" value="Transcribed_RNA"/>
</dbReference>